<proteinExistence type="predicted"/>
<reference evidence="1 2" key="1">
    <citation type="journal article" date="2017" name="Int. J. Parasitol.">
        <title>The genome of the protozoan parasite Cystoisospora suis and a reverse vaccinology approach to identify vaccine candidates.</title>
        <authorList>
            <person name="Palmieri N."/>
            <person name="Shrestha A."/>
            <person name="Ruttkowski B."/>
            <person name="Beck T."/>
            <person name="Vogl C."/>
            <person name="Tomley F."/>
            <person name="Blake D.P."/>
            <person name="Joachim A."/>
        </authorList>
    </citation>
    <scope>NUCLEOTIDE SEQUENCE [LARGE SCALE GENOMIC DNA]</scope>
    <source>
        <strain evidence="1 2">Wien I</strain>
    </source>
</reference>
<dbReference type="GeneID" id="94434378"/>
<gene>
    <name evidence="1" type="ORF">CSUI_011066</name>
</gene>
<protein>
    <submittedName>
        <fullName evidence="1">Uncharacterized protein</fullName>
    </submittedName>
</protein>
<sequence>MCEQWVAHPAGWLHSTDGRASQQRMPLRSMESEYTTMYVLRMRHPSGRSSNWMGGKHLSCSLTENPARAKGGKEAFTSACQLVCWVKQKSRVEKECEERSK</sequence>
<comment type="caution">
    <text evidence="1">The sequence shown here is derived from an EMBL/GenBank/DDBJ whole genome shotgun (WGS) entry which is preliminary data.</text>
</comment>
<dbReference type="RefSeq" id="XP_067916856.1">
    <property type="nucleotide sequence ID" value="XM_068071167.1"/>
</dbReference>
<keyword evidence="2" id="KW-1185">Reference proteome</keyword>
<organism evidence="1 2">
    <name type="scientific">Cystoisospora suis</name>
    <dbReference type="NCBI Taxonomy" id="483139"/>
    <lineage>
        <taxon>Eukaryota</taxon>
        <taxon>Sar</taxon>
        <taxon>Alveolata</taxon>
        <taxon>Apicomplexa</taxon>
        <taxon>Conoidasida</taxon>
        <taxon>Coccidia</taxon>
        <taxon>Eucoccidiorida</taxon>
        <taxon>Eimeriorina</taxon>
        <taxon>Sarcocystidae</taxon>
        <taxon>Cystoisospora</taxon>
    </lineage>
</organism>
<dbReference type="EMBL" id="MIGC01009483">
    <property type="protein sequence ID" value="PHJ15122.1"/>
    <property type="molecule type" value="Genomic_DNA"/>
</dbReference>
<dbReference type="AlphaFoldDB" id="A0A2C6KEY1"/>
<accession>A0A2C6KEY1</accession>
<dbReference type="Proteomes" id="UP000221165">
    <property type="component" value="Unassembled WGS sequence"/>
</dbReference>
<dbReference type="VEuPathDB" id="ToxoDB:CSUI_011066"/>
<evidence type="ECO:0000313" key="1">
    <source>
        <dbReference type="EMBL" id="PHJ15122.1"/>
    </source>
</evidence>
<evidence type="ECO:0000313" key="2">
    <source>
        <dbReference type="Proteomes" id="UP000221165"/>
    </source>
</evidence>
<name>A0A2C6KEY1_9APIC</name>